<protein>
    <submittedName>
        <fullName evidence="2">Uncharacterized protein</fullName>
    </submittedName>
</protein>
<dbReference type="Proteomes" id="UP000050790">
    <property type="component" value="Unassembled WGS sequence"/>
</dbReference>
<accession>A0AA84ZTP4</accession>
<reference evidence="2" key="1">
    <citation type="submission" date="2023-11" db="UniProtKB">
        <authorList>
            <consortium name="WormBaseParasite"/>
        </authorList>
    </citation>
    <scope>IDENTIFICATION</scope>
</reference>
<evidence type="ECO:0000313" key="1">
    <source>
        <dbReference type="Proteomes" id="UP000050790"/>
    </source>
</evidence>
<sequence length="112" mass="13195">MLNLFDIIKSNLDVESNHLEDLIKTNNGLNFVNLKANISREEAQVYLTSPELIACFQKSAKDYEKMKTDHSEAICNRLIPYKTKGIREIDQIIRWKYYDVEELNIKFCDYSK</sequence>
<evidence type="ECO:0000313" key="2">
    <source>
        <dbReference type="WBParaSite" id="SMRG1_46280.1"/>
    </source>
</evidence>
<dbReference type="AlphaFoldDB" id="A0AA84ZTP4"/>
<name>A0AA84ZTP4_9TREM</name>
<proteinExistence type="predicted"/>
<organism evidence="1 2">
    <name type="scientific">Schistosoma margrebowiei</name>
    <dbReference type="NCBI Taxonomy" id="48269"/>
    <lineage>
        <taxon>Eukaryota</taxon>
        <taxon>Metazoa</taxon>
        <taxon>Spiralia</taxon>
        <taxon>Lophotrochozoa</taxon>
        <taxon>Platyhelminthes</taxon>
        <taxon>Trematoda</taxon>
        <taxon>Digenea</taxon>
        <taxon>Strigeidida</taxon>
        <taxon>Schistosomatoidea</taxon>
        <taxon>Schistosomatidae</taxon>
        <taxon>Schistosoma</taxon>
    </lineage>
</organism>
<dbReference type="WBParaSite" id="SMRG1_46280.1">
    <property type="protein sequence ID" value="SMRG1_46280.1"/>
    <property type="gene ID" value="SMRG1_46280"/>
</dbReference>